<comment type="caution">
    <text evidence="10">The sequence shown here is derived from an EMBL/GenBank/DDBJ whole genome shotgun (WGS) entry which is preliminary data.</text>
</comment>
<keyword evidence="11" id="KW-1185">Reference proteome</keyword>
<dbReference type="RefSeq" id="WP_115881018.1">
    <property type="nucleotide sequence ID" value="NZ_QTTQ01000011.1"/>
</dbReference>
<feature type="transmembrane region" description="Helical" evidence="8">
    <location>
        <begin position="25"/>
        <end position="45"/>
    </location>
</feature>
<evidence type="ECO:0000313" key="10">
    <source>
        <dbReference type="EMBL" id="REE80510.1"/>
    </source>
</evidence>
<evidence type="ECO:0000256" key="1">
    <source>
        <dbReference type="ARBA" id="ARBA00004651"/>
    </source>
</evidence>
<feature type="transmembrane region" description="Helical" evidence="8">
    <location>
        <begin position="319"/>
        <end position="337"/>
    </location>
</feature>
<proteinExistence type="predicted"/>
<evidence type="ECO:0000256" key="4">
    <source>
        <dbReference type="ARBA" id="ARBA00022679"/>
    </source>
</evidence>
<evidence type="ECO:0000256" key="5">
    <source>
        <dbReference type="ARBA" id="ARBA00022692"/>
    </source>
</evidence>
<dbReference type="OrthoDB" id="9813729at2"/>
<dbReference type="AlphaFoldDB" id="A0A3D9RKW1"/>
<feature type="transmembrane region" description="Helical" evidence="8">
    <location>
        <begin position="139"/>
        <end position="157"/>
    </location>
</feature>
<evidence type="ECO:0000256" key="3">
    <source>
        <dbReference type="ARBA" id="ARBA00022676"/>
    </source>
</evidence>
<feature type="transmembrane region" description="Helical" evidence="8">
    <location>
        <begin position="209"/>
        <end position="228"/>
    </location>
</feature>
<dbReference type="Pfam" id="PF13231">
    <property type="entry name" value="PMT_2"/>
    <property type="match status" value="1"/>
</dbReference>
<evidence type="ECO:0000256" key="2">
    <source>
        <dbReference type="ARBA" id="ARBA00022475"/>
    </source>
</evidence>
<feature type="transmembrane region" description="Helical" evidence="8">
    <location>
        <begin position="169"/>
        <end position="197"/>
    </location>
</feature>
<dbReference type="PANTHER" id="PTHR33908">
    <property type="entry name" value="MANNOSYLTRANSFERASE YKCB-RELATED"/>
    <property type="match status" value="1"/>
</dbReference>
<feature type="transmembrane region" description="Helical" evidence="8">
    <location>
        <begin position="255"/>
        <end position="279"/>
    </location>
</feature>
<keyword evidence="5 8" id="KW-0812">Transmembrane</keyword>
<dbReference type="InterPro" id="IPR038731">
    <property type="entry name" value="RgtA/B/C-like"/>
</dbReference>
<evidence type="ECO:0000256" key="6">
    <source>
        <dbReference type="ARBA" id="ARBA00022989"/>
    </source>
</evidence>
<keyword evidence="4 10" id="KW-0808">Transferase</keyword>
<organism evidence="10 11">
    <name type="scientific">Lutibacter oceani</name>
    <dbReference type="NCBI Taxonomy" id="1853311"/>
    <lineage>
        <taxon>Bacteria</taxon>
        <taxon>Pseudomonadati</taxon>
        <taxon>Bacteroidota</taxon>
        <taxon>Flavobacteriia</taxon>
        <taxon>Flavobacteriales</taxon>
        <taxon>Flavobacteriaceae</taxon>
        <taxon>Lutibacter</taxon>
    </lineage>
</organism>
<feature type="transmembrane region" description="Helical" evidence="8">
    <location>
        <begin position="295"/>
        <end position="313"/>
    </location>
</feature>
<evidence type="ECO:0000256" key="7">
    <source>
        <dbReference type="ARBA" id="ARBA00023136"/>
    </source>
</evidence>
<dbReference type="PANTHER" id="PTHR33908:SF11">
    <property type="entry name" value="MEMBRANE PROTEIN"/>
    <property type="match status" value="1"/>
</dbReference>
<feature type="transmembrane region" description="Helical" evidence="8">
    <location>
        <begin position="115"/>
        <end position="132"/>
    </location>
</feature>
<dbReference type="InterPro" id="IPR050297">
    <property type="entry name" value="LipidA_mod_glycosyltrf_83"/>
</dbReference>
<keyword evidence="3 10" id="KW-0328">Glycosyltransferase</keyword>
<feature type="domain" description="Glycosyltransferase RgtA/B/C/D-like" evidence="9">
    <location>
        <begin position="67"/>
        <end position="226"/>
    </location>
</feature>
<dbReference type="Proteomes" id="UP000256429">
    <property type="component" value="Unassembled WGS sequence"/>
</dbReference>
<evidence type="ECO:0000256" key="8">
    <source>
        <dbReference type="SAM" id="Phobius"/>
    </source>
</evidence>
<dbReference type="GO" id="GO:0016763">
    <property type="term" value="F:pentosyltransferase activity"/>
    <property type="evidence" value="ECO:0007669"/>
    <property type="project" value="TreeGrafter"/>
</dbReference>
<protein>
    <submittedName>
        <fullName evidence="10">Dolichyl-phosphate-mannose-protein mannosyltransferase</fullName>
    </submittedName>
</protein>
<keyword evidence="7 8" id="KW-0472">Membrane</keyword>
<feature type="transmembrane region" description="Helical" evidence="8">
    <location>
        <begin position="90"/>
        <end position="109"/>
    </location>
</feature>
<sequence length="523" mass="60996">MFLFKEIANDNYSLSTGLNYGWKHIFTLYIIVSILRILFAVLGGIDLDPEEAQYWLWSKYPDWSYYSKPPLIAYINGFTSSIFGSFTWSVRLNAIIVGSVIGLSTYYIIDKIYNSKKLAFFISAGLLLLPAYHYISMFFTTDVLVAFFWLLTCYFFWKAIKYNHLKYWILSGLAIGIGLMAKYSLLFFIPFSFIFLLFKRKDLLKQKGYYISLIIAIVFFSPILIWNINHDMVGLFHVSNLAGIGRKFTSFNKSITYLFEFFAGQLLLNLPFLFLFFFWKKYKLGSYLKADFEQFIILKTIFIISIFTCIAFIKRVQINWLIFCYIPLYIILLKAILKSGILKNKIVKTYITFSSVLLLLLLLQPVFETFTPSFSKIIPAKIDPFGKLVDWKGLANFVQKEINGKCDEKNYIIVSDKYQIASQLTFYTAGQPKTYCLPFSGRRMNQFDIWGIPYSEIEQKQVVLIKNSPLELDTEINSLIDQNSLIYSTTYTILYKEKLIKTYYIYLLSKMPELSSSKLISKF</sequence>
<dbReference type="GO" id="GO:0009103">
    <property type="term" value="P:lipopolysaccharide biosynthetic process"/>
    <property type="evidence" value="ECO:0007669"/>
    <property type="project" value="UniProtKB-ARBA"/>
</dbReference>
<dbReference type="EMBL" id="QTTQ01000011">
    <property type="protein sequence ID" value="REE80510.1"/>
    <property type="molecule type" value="Genomic_DNA"/>
</dbReference>
<name>A0A3D9RKW1_9FLAO</name>
<dbReference type="GO" id="GO:0005886">
    <property type="term" value="C:plasma membrane"/>
    <property type="evidence" value="ECO:0007669"/>
    <property type="project" value="UniProtKB-SubCell"/>
</dbReference>
<comment type="subcellular location">
    <subcellularLocation>
        <location evidence="1">Cell membrane</location>
        <topology evidence="1">Multi-pass membrane protein</topology>
    </subcellularLocation>
</comment>
<evidence type="ECO:0000313" key="11">
    <source>
        <dbReference type="Proteomes" id="UP000256429"/>
    </source>
</evidence>
<feature type="transmembrane region" description="Helical" evidence="8">
    <location>
        <begin position="349"/>
        <end position="367"/>
    </location>
</feature>
<gene>
    <name evidence="10" type="ORF">BX611_2154</name>
</gene>
<accession>A0A3D9RKW1</accession>
<evidence type="ECO:0000259" key="9">
    <source>
        <dbReference type="Pfam" id="PF13231"/>
    </source>
</evidence>
<keyword evidence="2" id="KW-1003">Cell membrane</keyword>
<feature type="transmembrane region" description="Helical" evidence="8">
    <location>
        <begin position="65"/>
        <end position="83"/>
    </location>
</feature>
<reference evidence="10 11" key="1">
    <citation type="submission" date="2018-08" db="EMBL/GenBank/DDBJ databases">
        <title>Genomic Encyclopedia of Type Strains, Phase III (KMG-III): the genomes of soil and plant-associated and newly described type strains.</title>
        <authorList>
            <person name="Whitman W."/>
        </authorList>
    </citation>
    <scope>NUCLEOTIDE SEQUENCE [LARGE SCALE GENOMIC DNA]</scope>
    <source>
        <strain evidence="10 11">325-5</strain>
    </source>
</reference>
<keyword evidence="6 8" id="KW-1133">Transmembrane helix</keyword>